<accession>A0ABQ7K5F5</accession>
<evidence type="ECO:0000259" key="1">
    <source>
        <dbReference type="PROSITE" id="PS51459"/>
    </source>
</evidence>
<dbReference type="Gene3D" id="1.10.3290.10">
    <property type="entry name" value="Fido-like domain"/>
    <property type="match status" value="1"/>
</dbReference>
<proteinExistence type="predicted"/>
<dbReference type="Pfam" id="PF13776">
    <property type="entry name" value="DUF4172"/>
    <property type="match status" value="1"/>
</dbReference>
<dbReference type="Proteomes" id="UP001194696">
    <property type="component" value="Unassembled WGS sequence"/>
</dbReference>
<dbReference type="Gene3D" id="3.20.20.140">
    <property type="entry name" value="Metal-dependent hydrolases"/>
    <property type="match status" value="2"/>
</dbReference>
<dbReference type="PROSITE" id="PS51459">
    <property type="entry name" value="FIDO"/>
    <property type="match status" value="1"/>
</dbReference>
<gene>
    <name evidence="2" type="ORF">BGZ96_004584</name>
</gene>
<dbReference type="SUPFAM" id="SSF140931">
    <property type="entry name" value="Fic-like"/>
    <property type="match status" value="1"/>
</dbReference>
<dbReference type="Gene3D" id="1.10.10.1600">
    <property type="entry name" value="Bacterial DNA polymerase III alpha subunit, thumb domain"/>
    <property type="match status" value="1"/>
</dbReference>
<sequence>QVALDALADEVLATAAIEGERLSLDAVRSSVMRRLGLSTSGPSNRHVDGLVEVISDATTEFDLPLDVDRLCRWQSALFPGGTSGIHRIVVGRYREHDDPMQIVSGPFGREVVHYEAPPSKDVPAQMQRFLTWFAETSPAQAWAVSAASKKIDGFARAAIAHLWFESIHPFEDGNGRIGRAIADLAMAQHLRQPVRLYSLSRQLLTSRSAYYDALNQAQRGDTDVTAWVQWFARQSTAACHAASHTLDQTIEKRRFWEQHEGGGFHERQRKLLQRLLDDGDGGFLGGLNVDKYMKMTGVSKATATRDLAEMVAGGQLWSHGVGKAVRYYINVPGWSHGLDLEPRAVTDGIARLDDAVKAAASDGQGALALTDLSNLFGVVKFYQKARSVGVKPIVGCDRAGLPGEAAYIQQAAALAAELQLPVVATHPVQFMTPDDFTAHEARVCIAEGNLLANPRRAKHFTRAQYFRTQADMAELFADLPAALANTMEIAQRCNLTLELGKPKLPLFPTPADLSLDDYLMQQAQQGLELRLEQLFADPTQRERERPTYVQRLEFECATIIKMGFAGYFLIVADFINWAKQNGVPVGPGRGSGAGSLVAFVLGITDLDPLRYKLLFERFLNPERVSMPDFDIDFCQHGRDRVIQYVKSKYGADAVSQIATFGTMAAKAAVRDIGRVLDLGYTFTDGIAKLIPFKPGKHVTIADAIKEEPLLAQRLADEDEVQQLLELAQRVEGTAGGAGTQRRGGESI</sequence>
<dbReference type="Pfam" id="PF02811">
    <property type="entry name" value="PHP"/>
    <property type="match status" value="1"/>
</dbReference>
<name>A0ABQ7K5F5_9FUNG</name>
<evidence type="ECO:0000313" key="2">
    <source>
        <dbReference type="EMBL" id="KAG0292053.1"/>
    </source>
</evidence>
<feature type="non-terminal residue" evidence="2">
    <location>
        <position position="1"/>
    </location>
</feature>
<dbReference type="InterPro" id="IPR003812">
    <property type="entry name" value="Fido"/>
</dbReference>
<dbReference type="Pfam" id="PF07733">
    <property type="entry name" value="DNA_pol3_alpha"/>
    <property type="match status" value="1"/>
</dbReference>
<keyword evidence="3" id="KW-1185">Reference proteome</keyword>
<dbReference type="Gene3D" id="1.10.10.10">
    <property type="entry name" value="Winged helix-like DNA-binding domain superfamily/Winged helix DNA-binding domain"/>
    <property type="match status" value="1"/>
</dbReference>
<organism evidence="2 3">
    <name type="scientific">Linnemannia gamsii</name>
    <dbReference type="NCBI Taxonomy" id="64522"/>
    <lineage>
        <taxon>Eukaryota</taxon>
        <taxon>Fungi</taxon>
        <taxon>Fungi incertae sedis</taxon>
        <taxon>Mucoromycota</taxon>
        <taxon>Mortierellomycotina</taxon>
        <taxon>Mortierellomycetes</taxon>
        <taxon>Mortierellales</taxon>
        <taxon>Mortierellaceae</taxon>
        <taxon>Linnemannia</taxon>
    </lineage>
</organism>
<dbReference type="InterPro" id="IPR036388">
    <property type="entry name" value="WH-like_DNA-bd_sf"/>
</dbReference>
<dbReference type="EMBL" id="JAAAIM010000213">
    <property type="protein sequence ID" value="KAG0292053.1"/>
    <property type="molecule type" value="Genomic_DNA"/>
</dbReference>
<comment type="caution">
    <text evidence="2">The sequence shown here is derived from an EMBL/GenBank/DDBJ whole genome shotgun (WGS) entry which is preliminary data.</text>
</comment>
<reference evidence="2 3" key="1">
    <citation type="journal article" date="2020" name="Fungal Divers.">
        <title>Resolving the Mortierellaceae phylogeny through synthesis of multi-gene phylogenetics and phylogenomics.</title>
        <authorList>
            <person name="Vandepol N."/>
            <person name="Liber J."/>
            <person name="Desiro A."/>
            <person name="Na H."/>
            <person name="Kennedy M."/>
            <person name="Barry K."/>
            <person name="Grigoriev I.V."/>
            <person name="Miller A.N."/>
            <person name="O'Donnell K."/>
            <person name="Stajich J.E."/>
            <person name="Bonito G."/>
        </authorList>
    </citation>
    <scope>NUCLEOTIDE SEQUENCE [LARGE SCALE GENOMIC DNA]</scope>
    <source>
        <strain evidence="2 3">AD045</strain>
    </source>
</reference>
<dbReference type="InterPro" id="IPR004805">
    <property type="entry name" value="DnaE2/DnaE/PolC"/>
</dbReference>
<feature type="domain" description="Fido" evidence="1">
    <location>
        <begin position="77"/>
        <end position="233"/>
    </location>
</feature>
<dbReference type="Pfam" id="PF02661">
    <property type="entry name" value="Fic"/>
    <property type="match status" value="1"/>
</dbReference>
<dbReference type="InterPro" id="IPR036597">
    <property type="entry name" value="Fido-like_dom_sf"/>
</dbReference>
<protein>
    <recommendedName>
        <fullName evidence="1">Fido domain-containing protein</fullName>
    </recommendedName>
</protein>
<dbReference type="InterPro" id="IPR041931">
    <property type="entry name" value="DNA_pol3_alpha_thumb_dom"/>
</dbReference>
<evidence type="ECO:0000313" key="3">
    <source>
        <dbReference type="Proteomes" id="UP001194696"/>
    </source>
</evidence>
<dbReference type="InterPro" id="IPR004013">
    <property type="entry name" value="PHP_dom"/>
</dbReference>
<dbReference type="InterPro" id="IPR003141">
    <property type="entry name" value="Pol/His_phosphatase_N"/>
</dbReference>
<dbReference type="InterPro" id="IPR011708">
    <property type="entry name" value="DNA_pol3_alpha_NTPase_dom"/>
</dbReference>
<dbReference type="SMART" id="SM00481">
    <property type="entry name" value="POLIIIAc"/>
    <property type="match status" value="1"/>
</dbReference>
<dbReference type="InterPro" id="IPR025230">
    <property type="entry name" value="DUF4172"/>
</dbReference>
<dbReference type="PANTHER" id="PTHR32294">
    <property type="entry name" value="DNA POLYMERASE III SUBUNIT ALPHA"/>
    <property type="match status" value="1"/>
</dbReference>
<dbReference type="PANTHER" id="PTHR32294:SF0">
    <property type="entry name" value="DNA POLYMERASE III SUBUNIT ALPHA"/>
    <property type="match status" value="1"/>
</dbReference>